<evidence type="ECO:0000313" key="3">
    <source>
        <dbReference type="Proteomes" id="UP001345013"/>
    </source>
</evidence>
<organism evidence="2 3">
    <name type="scientific">Lithohypha guttulata</name>
    <dbReference type="NCBI Taxonomy" id="1690604"/>
    <lineage>
        <taxon>Eukaryota</taxon>
        <taxon>Fungi</taxon>
        <taxon>Dikarya</taxon>
        <taxon>Ascomycota</taxon>
        <taxon>Pezizomycotina</taxon>
        <taxon>Eurotiomycetes</taxon>
        <taxon>Chaetothyriomycetidae</taxon>
        <taxon>Chaetothyriales</taxon>
        <taxon>Trichomeriaceae</taxon>
        <taxon>Lithohypha</taxon>
    </lineage>
</organism>
<dbReference type="Proteomes" id="UP001345013">
    <property type="component" value="Unassembled WGS sequence"/>
</dbReference>
<accession>A0ABR0K0K2</accession>
<comment type="caution">
    <text evidence="2">The sequence shown here is derived from an EMBL/GenBank/DDBJ whole genome shotgun (WGS) entry which is preliminary data.</text>
</comment>
<proteinExistence type="predicted"/>
<dbReference type="EMBL" id="JAVRRG010000143">
    <property type="protein sequence ID" value="KAK5080834.1"/>
    <property type="molecule type" value="Genomic_DNA"/>
</dbReference>
<sequence length="548" mass="61624">MSSAPDPASTAKCTLPQGQHGTAGGTDFDGTARPSSSSPKLQHPENANTPEVDHKTSVSAITYSINTLDTVYPPPQAIHSAQNDSEHIEDISEGNPALVTSYEELFASGGFVSAKPWIDTILLAIYGPTITRLERTPQRDRAIVGIYMDHLLEKWSESSEDNEKKLFEFLNFHSPKVDDNVIAHTILTLTSAYNSGHACSTAVDDRNTKDTIDHLSRLSINSNTNEDADKPTTTGRAVPPLVADLLSDIATFRLQHGGEDSEAAWDAHFWPLLLNNGKYALLYPLLEGVVCHPQVRDLEQTKKHPESFATTDGFHRRQILFREYIDTVLAMEDGDCDKTSGLVVESEEERARIARVYPSDDPAIDINAITNMRERMLESGQWRINPWYLGRKYCPDPSCPFIPPLLRGFLEEIDKFGFACGFDAPSEEWNTQFRPLLFGGKYDDVRKWMDVTICHNPDLVSLVWVPHEVTENDYTGFKRSKFLMGRYMEAIFWRNGCEADGEPNDEQSEEQKARLRELFDVSNPVVDGEAIEEVRERFVECGCWKIES</sequence>
<gene>
    <name evidence="2" type="ORF">LTR24_008351</name>
</gene>
<feature type="compositionally biased region" description="Polar residues" evidence="1">
    <location>
        <begin position="33"/>
        <end position="49"/>
    </location>
</feature>
<keyword evidence="3" id="KW-1185">Reference proteome</keyword>
<name>A0ABR0K0K2_9EURO</name>
<reference evidence="2 3" key="1">
    <citation type="submission" date="2023-08" db="EMBL/GenBank/DDBJ databases">
        <title>Black Yeasts Isolated from many extreme environments.</title>
        <authorList>
            <person name="Coleine C."/>
            <person name="Stajich J.E."/>
            <person name="Selbmann L."/>
        </authorList>
    </citation>
    <scope>NUCLEOTIDE SEQUENCE [LARGE SCALE GENOMIC DNA]</scope>
    <source>
        <strain evidence="2 3">CCFEE 5885</strain>
    </source>
</reference>
<evidence type="ECO:0000256" key="1">
    <source>
        <dbReference type="SAM" id="MobiDB-lite"/>
    </source>
</evidence>
<evidence type="ECO:0000313" key="2">
    <source>
        <dbReference type="EMBL" id="KAK5080834.1"/>
    </source>
</evidence>
<protein>
    <submittedName>
        <fullName evidence="2">Uncharacterized protein</fullName>
    </submittedName>
</protein>
<feature type="region of interest" description="Disordered" evidence="1">
    <location>
        <begin position="1"/>
        <end position="55"/>
    </location>
</feature>